<keyword evidence="2" id="KW-0677">Repeat</keyword>
<gene>
    <name evidence="3" type="ORF">PEVE_00017881</name>
</gene>
<evidence type="ECO:0000256" key="2">
    <source>
        <dbReference type="ARBA" id="ARBA00022737"/>
    </source>
</evidence>
<evidence type="ECO:0000256" key="1">
    <source>
        <dbReference type="ARBA" id="ARBA00022441"/>
    </source>
</evidence>
<dbReference type="Gene3D" id="2.120.10.80">
    <property type="entry name" value="Kelch-type beta propeller"/>
    <property type="match status" value="1"/>
</dbReference>
<accession>A0ABN8S8W0</accession>
<dbReference type="EMBL" id="CALNXI010002441">
    <property type="protein sequence ID" value="CAH3187700.1"/>
    <property type="molecule type" value="Genomic_DNA"/>
</dbReference>
<comment type="caution">
    <text evidence="3">The sequence shown here is derived from an EMBL/GenBank/DDBJ whole genome shotgun (WGS) entry which is preliminary data.</text>
</comment>
<dbReference type="PANTHER" id="PTHR45632:SF5">
    <property type="entry name" value="KELCH-LIKE PROTEIN 22"/>
    <property type="match status" value="1"/>
</dbReference>
<keyword evidence="4" id="KW-1185">Reference proteome</keyword>
<dbReference type="InterPro" id="IPR015915">
    <property type="entry name" value="Kelch-typ_b-propeller"/>
</dbReference>
<dbReference type="Gene3D" id="3.30.710.10">
    <property type="entry name" value="Potassium Channel Kv1.1, Chain A"/>
    <property type="match status" value="1"/>
</dbReference>
<dbReference type="SUPFAM" id="SSF117281">
    <property type="entry name" value="Kelch motif"/>
    <property type="match status" value="1"/>
</dbReference>
<dbReference type="InterPro" id="IPR011333">
    <property type="entry name" value="SKP1/BTB/POZ_sf"/>
</dbReference>
<protein>
    <submittedName>
        <fullName evidence="3">Uncharacterized protein</fullName>
    </submittedName>
</protein>
<keyword evidence="1" id="KW-0880">Kelch repeat</keyword>
<dbReference type="Proteomes" id="UP001159427">
    <property type="component" value="Unassembled WGS sequence"/>
</dbReference>
<reference evidence="3 4" key="1">
    <citation type="submission" date="2022-05" db="EMBL/GenBank/DDBJ databases">
        <authorList>
            <consortium name="Genoscope - CEA"/>
            <person name="William W."/>
        </authorList>
    </citation>
    <scope>NUCLEOTIDE SEQUENCE [LARGE SCALE GENOMIC DNA]</scope>
</reference>
<evidence type="ECO:0000313" key="4">
    <source>
        <dbReference type="Proteomes" id="UP001159427"/>
    </source>
</evidence>
<dbReference type="PANTHER" id="PTHR45632">
    <property type="entry name" value="LD33804P"/>
    <property type="match status" value="1"/>
</dbReference>
<evidence type="ECO:0000313" key="3">
    <source>
        <dbReference type="EMBL" id="CAH3187700.1"/>
    </source>
</evidence>
<proteinExistence type="predicted"/>
<name>A0ABN8S8W0_9CNID</name>
<sequence>MVVHSQLLLSKCAQFREKDEFIDVRLNVGEDVFSAHRVMFLQAEDVIELKDESILFQQLPWTPSTVEGGGGCKFYLGGQIPVIGNAFVNYCYHLVNRSWETLPSFAGLANRISSLCSVDDHLYAMHHSKTPYRYHISTNQWQYVANLRAPIHFATKHAALLVYKSRVYVLRGRGVRRCWGSRRNGYYYLWEAQVANAFCFDQKRNMWEQKVSTSTNHFGSSLLVVNN</sequence>
<organism evidence="3 4">
    <name type="scientific">Porites evermanni</name>
    <dbReference type="NCBI Taxonomy" id="104178"/>
    <lineage>
        <taxon>Eukaryota</taxon>
        <taxon>Metazoa</taxon>
        <taxon>Cnidaria</taxon>
        <taxon>Anthozoa</taxon>
        <taxon>Hexacorallia</taxon>
        <taxon>Scleractinia</taxon>
        <taxon>Fungiina</taxon>
        <taxon>Poritidae</taxon>
        <taxon>Porites</taxon>
    </lineage>
</organism>